<keyword evidence="2" id="KW-1185">Reference proteome</keyword>
<sequence>MVSEEGKKKNLSPLCARRTQQSPEIVVVASSELPPQFQIHDCRFNSPRSSLVALNPKQVHLQRDQKCIMSEHEDHQVKTLHEHLHPTRTATPSCIIFHCNVKQFDFKPGMIQLLPTFHGLDNENLYVHIIEFEEVVATFHNQSGIIDAARLNFFLHSL</sequence>
<dbReference type="AlphaFoldDB" id="A0A834Z1B0"/>
<protein>
    <submittedName>
        <fullName evidence="1">Uncharacterized protein</fullName>
    </submittedName>
</protein>
<dbReference type="OrthoDB" id="1305902at2759"/>
<dbReference type="EMBL" id="JABCRI010000011">
    <property type="protein sequence ID" value="KAF8397840.1"/>
    <property type="molecule type" value="Genomic_DNA"/>
</dbReference>
<reference evidence="1 2" key="1">
    <citation type="submission" date="2020-04" db="EMBL/GenBank/DDBJ databases">
        <title>Plant Genome Project.</title>
        <authorList>
            <person name="Zhang R.-G."/>
        </authorList>
    </citation>
    <scope>NUCLEOTIDE SEQUENCE [LARGE SCALE GENOMIC DNA]</scope>
    <source>
        <strain evidence="1">YNK0</strain>
        <tissue evidence="1">Leaf</tissue>
    </source>
</reference>
<accession>A0A834Z1B0</accession>
<dbReference type="Proteomes" id="UP000655225">
    <property type="component" value="Unassembled WGS sequence"/>
</dbReference>
<comment type="caution">
    <text evidence="1">The sequence shown here is derived from an EMBL/GenBank/DDBJ whole genome shotgun (WGS) entry which is preliminary data.</text>
</comment>
<proteinExistence type="predicted"/>
<gene>
    <name evidence="1" type="ORF">HHK36_016765</name>
</gene>
<organism evidence="1 2">
    <name type="scientific">Tetracentron sinense</name>
    <name type="common">Spur-leaf</name>
    <dbReference type="NCBI Taxonomy" id="13715"/>
    <lineage>
        <taxon>Eukaryota</taxon>
        <taxon>Viridiplantae</taxon>
        <taxon>Streptophyta</taxon>
        <taxon>Embryophyta</taxon>
        <taxon>Tracheophyta</taxon>
        <taxon>Spermatophyta</taxon>
        <taxon>Magnoliopsida</taxon>
        <taxon>Trochodendrales</taxon>
        <taxon>Trochodendraceae</taxon>
        <taxon>Tetracentron</taxon>
    </lineage>
</organism>
<evidence type="ECO:0000313" key="1">
    <source>
        <dbReference type="EMBL" id="KAF8397840.1"/>
    </source>
</evidence>
<name>A0A834Z1B0_TETSI</name>
<evidence type="ECO:0000313" key="2">
    <source>
        <dbReference type="Proteomes" id="UP000655225"/>
    </source>
</evidence>